<protein>
    <recommendedName>
        <fullName evidence="1">EAL domain-containing protein</fullName>
    </recommendedName>
</protein>
<dbReference type="InterPro" id="IPR001633">
    <property type="entry name" value="EAL_dom"/>
</dbReference>
<dbReference type="RefSeq" id="WP_060673850.1">
    <property type="nucleotide sequence ID" value="NZ_LIXZ01000017.1"/>
</dbReference>
<dbReference type="Proteomes" id="UP000050398">
    <property type="component" value="Unassembled WGS sequence"/>
</dbReference>
<reference evidence="2 3" key="1">
    <citation type="submission" date="2015-08" db="EMBL/GenBank/DDBJ databases">
        <title>Draft Genome Sequence of Bacillus vietnamensis UCD-SED5.</title>
        <authorList>
            <person name="Lee R.D."/>
            <person name="Jospin G."/>
            <person name="Lang J.M."/>
            <person name="Coil D.A."/>
            <person name="Eisen J.A."/>
        </authorList>
    </citation>
    <scope>NUCLEOTIDE SEQUENCE [LARGE SCALE GENOMIC DNA]</scope>
    <source>
        <strain evidence="2 3">UCD-SED5</strain>
    </source>
</reference>
<feature type="domain" description="EAL" evidence="1">
    <location>
        <begin position="1"/>
        <end position="236"/>
    </location>
</feature>
<proteinExistence type="predicted"/>
<dbReference type="PATRIC" id="fig|218284.4.peg.1719"/>
<dbReference type="PANTHER" id="PTHR33121:SF76">
    <property type="entry name" value="SIGNALING PROTEIN"/>
    <property type="match status" value="1"/>
</dbReference>
<dbReference type="SUPFAM" id="SSF141868">
    <property type="entry name" value="EAL domain-like"/>
    <property type="match status" value="1"/>
</dbReference>
<evidence type="ECO:0000313" key="2">
    <source>
        <dbReference type="EMBL" id="KPL58259.1"/>
    </source>
</evidence>
<dbReference type="CDD" id="cd01948">
    <property type="entry name" value="EAL"/>
    <property type="match status" value="1"/>
</dbReference>
<dbReference type="PROSITE" id="PS50883">
    <property type="entry name" value="EAL"/>
    <property type="match status" value="1"/>
</dbReference>
<evidence type="ECO:0000313" key="3">
    <source>
        <dbReference type="Proteomes" id="UP000050398"/>
    </source>
</evidence>
<dbReference type="OrthoDB" id="581425at2"/>
<name>A0A0P6WDJ3_9BACI</name>
<dbReference type="Gene3D" id="3.20.20.450">
    <property type="entry name" value="EAL domain"/>
    <property type="match status" value="1"/>
</dbReference>
<sequence>MNIFTIFQDDFIYHDFQPLYDMGEHRTLYAYEGLLRNKYNENPESVFQSAMKANILYKLDTLSISKALESFSENGIKDCKLFLNIYITTILHPSFHTYFSNLMNCHPDIKGRLVLEINESSAEELWQNPLLKESLKELKQFGVWYAIDDFGQGTSSIKKSIEYEPEIIKLDRYFAINLAQDEKKQRFLSFFSQFYGSDTLIVLEGIETKQDMQVAREIGITIGQGFYLGKPSRLLA</sequence>
<dbReference type="SMART" id="SM00052">
    <property type="entry name" value="EAL"/>
    <property type="match status" value="1"/>
</dbReference>
<dbReference type="AlphaFoldDB" id="A0A0P6WDJ3"/>
<evidence type="ECO:0000259" key="1">
    <source>
        <dbReference type="PROSITE" id="PS50883"/>
    </source>
</evidence>
<dbReference type="InterPro" id="IPR050706">
    <property type="entry name" value="Cyclic-di-GMP_PDE-like"/>
</dbReference>
<gene>
    <name evidence="2" type="ORF">AM506_17495</name>
</gene>
<dbReference type="Pfam" id="PF00563">
    <property type="entry name" value="EAL"/>
    <property type="match status" value="1"/>
</dbReference>
<comment type="caution">
    <text evidence="2">The sequence shown here is derived from an EMBL/GenBank/DDBJ whole genome shotgun (WGS) entry which is preliminary data.</text>
</comment>
<dbReference type="EMBL" id="LIXZ01000017">
    <property type="protein sequence ID" value="KPL58259.1"/>
    <property type="molecule type" value="Genomic_DNA"/>
</dbReference>
<organism evidence="2 3">
    <name type="scientific">Rossellomorea vietnamensis</name>
    <dbReference type="NCBI Taxonomy" id="218284"/>
    <lineage>
        <taxon>Bacteria</taxon>
        <taxon>Bacillati</taxon>
        <taxon>Bacillota</taxon>
        <taxon>Bacilli</taxon>
        <taxon>Bacillales</taxon>
        <taxon>Bacillaceae</taxon>
        <taxon>Rossellomorea</taxon>
    </lineage>
</organism>
<dbReference type="InterPro" id="IPR035919">
    <property type="entry name" value="EAL_sf"/>
</dbReference>
<dbReference type="PANTHER" id="PTHR33121">
    <property type="entry name" value="CYCLIC DI-GMP PHOSPHODIESTERASE PDEF"/>
    <property type="match status" value="1"/>
</dbReference>
<dbReference type="eggNOG" id="COG2200">
    <property type="taxonomic scope" value="Bacteria"/>
</dbReference>
<dbReference type="GO" id="GO:0071111">
    <property type="term" value="F:cyclic-guanylate-specific phosphodiesterase activity"/>
    <property type="evidence" value="ECO:0007669"/>
    <property type="project" value="InterPro"/>
</dbReference>
<accession>A0A0P6WDJ3</accession>